<sequence length="350" mass="40181">MEVDFLLIGQGLAGTVLSYRLIKSGYSVLVIDQPESNNSSRVAAGLYNPLTGRKMVKTWNADLLFPEIEPLYETMEQEFGTNFLFKKPIYRPFLSVEEQNEWMGNSSDSKFQTYLEKIHTKSLFEEVVNEHGGVMLAQSGYLDINTLLDVYSKFLLEKDFLLEESFEENELGFGDGKITYRDIEARGIVYCNGLGAMKSAFFKYLPFSPVKGEILDLEQEFHPKEIINRGVFRIALENGLVRVGSTYSWHDLDEGPTERAKNELYDRLDNLMKIQNKKLVVHKSGVRPATKDRRPMLGKHPDHDCVYIFNGFGAKGVSLIPYYSKMMFDLLVNQNQPHIDVNISRFFKYI</sequence>
<organism evidence="3 4">
    <name type="scientific">Belliella alkalica</name>
    <dbReference type="NCBI Taxonomy" id="1730871"/>
    <lineage>
        <taxon>Bacteria</taxon>
        <taxon>Pseudomonadati</taxon>
        <taxon>Bacteroidota</taxon>
        <taxon>Cytophagia</taxon>
        <taxon>Cytophagales</taxon>
        <taxon>Cyclobacteriaceae</taxon>
        <taxon>Belliella</taxon>
    </lineage>
</organism>
<dbReference type="Gene3D" id="3.30.9.10">
    <property type="entry name" value="D-Amino Acid Oxidase, subunit A, domain 2"/>
    <property type="match status" value="1"/>
</dbReference>
<feature type="domain" description="FAD dependent oxidoreductase" evidence="2">
    <location>
        <begin position="4"/>
        <end position="329"/>
    </location>
</feature>
<keyword evidence="1" id="KW-0560">Oxidoreductase</keyword>
<dbReference type="RefSeq" id="WP_241414047.1">
    <property type="nucleotide sequence ID" value="NZ_JAKZGO010000017.1"/>
</dbReference>
<evidence type="ECO:0000259" key="2">
    <source>
        <dbReference type="Pfam" id="PF01266"/>
    </source>
</evidence>
<evidence type="ECO:0000256" key="1">
    <source>
        <dbReference type="ARBA" id="ARBA00023002"/>
    </source>
</evidence>
<proteinExistence type="predicted"/>
<evidence type="ECO:0000313" key="4">
    <source>
        <dbReference type="Proteomes" id="UP001165430"/>
    </source>
</evidence>
<protein>
    <submittedName>
        <fullName evidence="3">FAD-binding oxidoreductase</fullName>
    </submittedName>
</protein>
<dbReference type="SUPFAM" id="SSF54373">
    <property type="entry name" value="FAD-linked reductases, C-terminal domain"/>
    <property type="match status" value="1"/>
</dbReference>
<dbReference type="InterPro" id="IPR036188">
    <property type="entry name" value="FAD/NAD-bd_sf"/>
</dbReference>
<gene>
    <name evidence="3" type="ORF">MM213_16740</name>
</gene>
<reference evidence="3" key="1">
    <citation type="submission" date="2022-03" db="EMBL/GenBank/DDBJ databases">
        <title>De novo assembled genomes of Belliella spp. (Cyclobacteriaceae) strains.</title>
        <authorList>
            <person name="Szabo A."/>
            <person name="Korponai K."/>
            <person name="Felfoldi T."/>
        </authorList>
    </citation>
    <scope>NUCLEOTIDE SEQUENCE</scope>
    <source>
        <strain evidence="3">DSM 111903</strain>
    </source>
</reference>
<dbReference type="Pfam" id="PF01266">
    <property type="entry name" value="DAO"/>
    <property type="match status" value="1"/>
</dbReference>
<dbReference type="SUPFAM" id="SSF51971">
    <property type="entry name" value="Nucleotide-binding domain"/>
    <property type="match status" value="1"/>
</dbReference>
<evidence type="ECO:0000313" key="3">
    <source>
        <dbReference type="EMBL" id="MCH7415150.1"/>
    </source>
</evidence>
<dbReference type="PANTHER" id="PTHR13847">
    <property type="entry name" value="SARCOSINE DEHYDROGENASE-RELATED"/>
    <property type="match status" value="1"/>
</dbReference>
<dbReference type="Proteomes" id="UP001165430">
    <property type="component" value="Unassembled WGS sequence"/>
</dbReference>
<accession>A0ABS9VGR1</accession>
<dbReference type="InterPro" id="IPR006076">
    <property type="entry name" value="FAD-dep_OxRdtase"/>
</dbReference>
<comment type="caution">
    <text evidence="3">The sequence shown here is derived from an EMBL/GenBank/DDBJ whole genome shotgun (WGS) entry which is preliminary data.</text>
</comment>
<dbReference type="EMBL" id="JAKZGO010000017">
    <property type="protein sequence ID" value="MCH7415150.1"/>
    <property type="molecule type" value="Genomic_DNA"/>
</dbReference>
<keyword evidence="4" id="KW-1185">Reference proteome</keyword>
<dbReference type="Gene3D" id="3.50.50.60">
    <property type="entry name" value="FAD/NAD(P)-binding domain"/>
    <property type="match status" value="1"/>
</dbReference>
<name>A0ABS9VGR1_9BACT</name>
<dbReference type="PANTHER" id="PTHR13847:SF287">
    <property type="entry name" value="FAD-DEPENDENT OXIDOREDUCTASE DOMAIN-CONTAINING PROTEIN 1"/>
    <property type="match status" value="1"/>
</dbReference>